<dbReference type="AlphaFoldDB" id="A0A117ML83"/>
<reference evidence="2 3" key="1">
    <citation type="submission" date="2015-10" db="EMBL/GenBank/DDBJ databases">
        <authorList>
            <person name="Gilbert D.G."/>
        </authorList>
    </citation>
    <scope>NUCLEOTIDE SEQUENCE [LARGE SCALE GENOMIC DNA]</scope>
    <source>
        <strain evidence="2 3">NRRL B-16712</strain>
    </source>
</reference>
<evidence type="ECO:0000256" key="1">
    <source>
        <dbReference type="SAM" id="Phobius"/>
    </source>
</evidence>
<keyword evidence="1" id="KW-0472">Membrane</keyword>
<feature type="transmembrane region" description="Helical" evidence="1">
    <location>
        <begin position="153"/>
        <end position="175"/>
    </location>
</feature>
<feature type="transmembrane region" description="Helical" evidence="1">
    <location>
        <begin position="187"/>
        <end position="205"/>
    </location>
</feature>
<feature type="transmembrane region" description="Helical" evidence="1">
    <location>
        <begin position="337"/>
        <end position="359"/>
    </location>
</feature>
<evidence type="ECO:0000313" key="3">
    <source>
        <dbReference type="Proteomes" id="UP000053244"/>
    </source>
</evidence>
<accession>A0A117ML83</accession>
<keyword evidence="3" id="KW-1185">Reference proteome</keyword>
<dbReference type="RefSeq" id="WP_067706206.1">
    <property type="nucleotide sequence ID" value="NZ_LLZH01000331.1"/>
</dbReference>
<feature type="transmembrane region" description="Helical" evidence="1">
    <location>
        <begin position="124"/>
        <end position="147"/>
    </location>
</feature>
<feature type="transmembrane region" description="Helical" evidence="1">
    <location>
        <begin position="423"/>
        <end position="443"/>
    </location>
</feature>
<protein>
    <submittedName>
        <fullName evidence="2">ABC transporter permease</fullName>
    </submittedName>
</protein>
<keyword evidence="1" id="KW-1133">Transmembrane helix</keyword>
<feature type="transmembrane region" description="Helical" evidence="1">
    <location>
        <begin position="497"/>
        <end position="518"/>
    </location>
</feature>
<feature type="transmembrane region" description="Helical" evidence="1">
    <location>
        <begin position="450"/>
        <end position="469"/>
    </location>
</feature>
<sequence length="525" mass="54431">MTGTLGLLRFMLRRERRGLPWWLLGVALLWLTQSGQSQNLYGTPEDLAELRSTAEGNAAVVVMSGPTRLLDSIGGEIVFEMFGFVAVVLALMNIFMVGRQTRGDEETGRAELIRSARVGRRAPLAAALALAGAADLAAGVIVCAVVVGTGLPLGSSVLLGAATAVVPATFAALTAVTAQLFESARSVYGSAAALLGGAFALRAAGDAGSGALSWLSPIGWGQRTYPYVADRWWPLLLPLAAIAVLTTMAVALLDRRDFGHGLVAPRPGRPVASAAFSNAYGLAWRLQRTALTGWLAGLVLLGLAYGSMGDSMQQYVDDHPEIAEFLPGGAARVLDSYLALTIALSALIASAYGVSSVLRTRGEETSGHAESVLATRTSRLRWLAGHLSVTLAGTTLALVAIGLGEGVAYALSVSDATQVPRVVGAALAYLPAVWSVAAVGVLAMGWLPRAAAAAGWTVVGYCAIVSLFGDSFDLPGWTRAASPFDHTPQVPLDALDAAPLVVLTVITGALLAAGYAGLRRRDIGY</sequence>
<dbReference type="EMBL" id="LLZH01000331">
    <property type="protein sequence ID" value="KUL23544.1"/>
    <property type="molecule type" value="Genomic_DNA"/>
</dbReference>
<proteinExistence type="predicted"/>
<dbReference type="Proteomes" id="UP000053244">
    <property type="component" value="Unassembled WGS sequence"/>
</dbReference>
<gene>
    <name evidence="2" type="ORF">ADL15_46090</name>
</gene>
<feature type="transmembrane region" description="Helical" evidence="1">
    <location>
        <begin position="77"/>
        <end position="97"/>
    </location>
</feature>
<dbReference type="OrthoDB" id="2014935at2"/>
<comment type="caution">
    <text evidence="2">The sequence shown here is derived from an EMBL/GenBank/DDBJ whole genome shotgun (WGS) entry which is preliminary data.</text>
</comment>
<feature type="transmembrane region" description="Helical" evidence="1">
    <location>
        <begin position="380"/>
        <end position="403"/>
    </location>
</feature>
<organism evidence="2 3">
    <name type="scientific">Actinoplanes awajinensis subsp. mycoplanecinus</name>
    <dbReference type="NCBI Taxonomy" id="135947"/>
    <lineage>
        <taxon>Bacteria</taxon>
        <taxon>Bacillati</taxon>
        <taxon>Actinomycetota</taxon>
        <taxon>Actinomycetes</taxon>
        <taxon>Micromonosporales</taxon>
        <taxon>Micromonosporaceae</taxon>
        <taxon>Actinoplanes</taxon>
    </lineage>
</organism>
<keyword evidence="1" id="KW-0812">Transmembrane</keyword>
<evidence type="ECO:0000313" key="2">
    <source>
        <dbReference type="EMBL" id="KUL23544.1"/>
    </source>
</evidence>
<feature type="transmembrane region" description="Helical" evidence="1">
    <location>
        <begin position="290"/>
        <end position="308"/>
    </location>
</feature>
<feature type="transmembrane region" description="Helical" evidence="1">
    <location>
        <begin position="232"/>
        <end position="253"/>
    </location>
</feature>
<name>A0A117ML83_9ACTN</name>